<evidence type="ECO:0000313" key="2">
    <source>
        <dbReference type="EMBL" id="SIQ28852.1"/>
    </source>
</evidence>
<evidence type="ECO:0000313" key="3">
    <source>
        <dbReference type="Proteomes" id="UP000186819"/>
    </source>
</evidence>
<evidence type="ECO:0008006" key="4">
    <source>
        <dbReference type="Google" id="ProtNLM"/>
    </source>
</evidence>
<evidence type="ECO:0000256" key="1">
    <source>
        <dbReference type="SAM" id="Phobius"/>
    </source>
</evidence>
<keyword evidence="1" id="KW-0472">Membrane</keyword>
<sequence>MKHLRARAPQQGAVLFVGLIMLILITLLAVSAIRLANTNLLVVGNEQFQKEAEDAANYHLDLALNSNEFTARNVNRSAPLPAFSGAAVTPETNYTVTVPPPKCKRYRYIKQNELLAKRTVTVTEVVEGVETAVEKVEDYVPIANVACFGGKSNDIMIIDPTTNTSGNSLCATSLWEMTANVELPNASAKAQVVQGVEMRIDYAEAQSACK</sequence>
<organism evidence="2 3">
    <name type="scientific">Aromatoleum tolulyticum</name>
    <dbReference type="NCBI Taxonomy" id="34027"/>
    <lineage>
        <taxon>Bacteria</taxon>
        <taxon>Pseudomonadati</taxon>
        <taxon>Pseudomonadota</taxon>
        <taxon>Betaproteobacteria</taxon>
        <taxon>Rhodocyclales</taxon>
        <taxon>Rhodocyclaceae</taxon>
        <taxon>Aromatoleum</taxon>
    </lineage>
</organism>
<dbReference type="Proteomes" id="UP000186819">
    <property type="component" value="Unassembled WGS sequence"/>
</dbReference>
<keyword evidence="3" id="KW-1185">Reference proteome</keyword>
<dbReference type="AlphaFoldDB" id="A0A1N6RJF4"/>
<dbReference type="EMBL" id="FTMD01000003">
    <property type="protein sequence ID" value="SIQ28852.1"/>
    <property type="molecule type" value="Genomic_DNA"/>
</dbReference>
<feature type="transmembrane region" description="Helical" evidence="1">
    <location>
        <begin position="12"/>
        <end position="33"/>
    </location>
</feature>
<name>A0A1N6RJF4_9RHOO</name>
<keyword evidence="1" id="KW-1133">Transmembrane helix</keyword>
<accession>A0A1N6RJF4</accession>
<dbReference type="RefSeq" id="WP_076601247.1">
    <property type="nucleotide sequence ID" value="NZ_FTMD01000003.1"/>
</dbReference>
<proteinExistence type="predicted"/>
<dbReference type="OrthoDB" id="5739160at2"/>
<protein>
    <recommendedName>
        <fullName evidence="4">PilX N-terminal</fullName>
    </recommendedName>
</protein>
<gene>
    <name evidence="2" type="ORF">SAMN05421829_103265</name>
</gene>
<reference evidence="3" key="1">
    <citation type="submission" date="2017-01" db="EMBL/GenBank/DDBJ databases">
        <authorList>
            <person name="Varghese N."/>
            <person name="Submissions S."/>
        </authorList>
    </citation>
    <scope>NUCLEOTIDE SEQUENCE [LARGE SCALE GENOMIC DNA]</scope>
    <source>
        <strain evidence="3">ATCC 51758</strain>
    </source>
</reference>
<dbReference type="STRING" id="34027.SAMN05421829_103265"/>
<keyword evidence="1" id="KW-0812">Transmembrane</keyword>